<gene>
    <name evidence="3" type="ORF">BMOU_0319</name>
</gene>
<evidence type="ECO:0000256" key="1">
    <source>
        <dbReference type="SAM" id="MobiDB-lite"/>
    </source>
</evidence>
<evidence type="ECO:0000313" key="3">
    <source>
        <dbReference type="EMBL" id="ETY72301.1"/>
    </source>
</evidence>
<evidence type="ECO:0000313" key="4">
    <source>
        <dbReference type="Proteomes" id="UP000019155"/>
    </source>
</evidence>
<keyword evidence="2" id="KW-0732">Signal</keyword>
<proteinExistence type="predicted"/>
<feature type="chain" id="PRO_5004846636" evidence="2">
    <location>
        <begin position="22"/>
        <end position="256"/>
    </location>
</feature>
<keyword evidence="4" id="KW-1185">Reference proteome</keyword>
<dbReference type="eggNOG" id="ENOG5030IEK">
    <property type="taxonomic scope" value="Bacteria"/>
</dbReference>
<organism evidence="3 4">
    <name type="scientific">Bifidobacterium moukalabense DSM 27321</name>
    <dbReference type="NCBI Taxonomy" id="1435051"/>
    <lineage>
        <taxon>Bacteria</taxon>
        <taxon>Bacillati</taxon>
        <taxon>Actinomycetota</taxon>
        <taxon>Actinomycetes</taxon>
        <taxon>Bifidobacteriales</taxon>
        <taxon>Bifidobacteriaceae</taxon>
        <taxon>Bifidobacterium</taxon>
    </lineage>
</organism>
<evidence type="ECO:0000256" key="2">
    <source>
        <dbReference type="SAM" id="SignalP"/>
    </source>
</evidence>
<dbReference type="GeneID" id="97503178"/>
<dbReference type="Proteomes" id="UP000019155">
    <property type="component" value="Unassembled WGS sequence"/>
</dbReference>
<name>W4NCT5_9BIFI</name>
<reference evidence="3 4" key="1">
    <citation type="journal article" date="2014" name="Genome Announc.">
        <title>The Genome Sequence of Bifidobacterium moukalabense DSM 27321 Highlights the Close Phylogenetic Relatedness with the Bifidobacterium dentium Taxon.</title>
        <authorList>
            <person name="Lugli G.A."/>
            <person name="Duranti S."/>
            <person name="Milani C."/>
            <person name="Turroni F."/>
            <person name="Viappiani A."/>
            <person name="Mangifesta M."/>
            <person name="van Sinderen D."/>
            <person name="Ventura M."/>
        </authorList>
    </citation>
    <scope>NUCLEOTIDE SEQUENCE [LARGE SCALE GENOMIC DNA]</scope>
    <source>
        <strain evidence="3 4">DSM 27321</strain>
    </source>
</reference>
<dbReference type="PATRIC" id="fig|1435051.3.peg.312"/>
<comment type="caution">
    <text evidence="3">The sequence shown here is derived from an EMBL/GenBank/DDBJ whole genome shotgun (WGS) entry which is preliminary data.</text>
</comment>
<sequence>MKRGVRAGTLALIVVLSFAPAACSTHGGEASRTPTSTSTPTTLDDTKTNTSVSKSFSEVVPDEALASCLASILDASGKAFPTAKAAKLTSLAFTQYATQYQPCGKDNLKHVTTLEGLQHFTAVTDLDLSEFSALKSITPVTSMSSLTQINLQDTAISDISALSRLASLSSISLPVHACNLKALAGLQPTAVNLQCPTADITPLDGKKTQIYVPETFSRDAAQASAQTGNTIGISQKDGSFEILQPGDDGTVTSRKI</sequence>
<feature type="region of interest" description="Disordered" evidence="1">
    <location>
        <begin position="25"/>
        <end position="50"/>
    </location>
</feature>
<dbReference type="InterPro" id="IPR032675">
    <property type="entry name" value="LRR_dom_sf"/>
</dbReference>
<feature type="compositionally biased region" description="Low complexity" evidence="1">
    <location>
        <begin position="31"/>
        <end position="50"/>
    </location>
</feature>
<protein>
    <submittedName>
        <fullName evidence="3">Internalin protein</fullName>
    </submittedName>
</protein>
<feature type="signal peptide" evidence="2">
    <location>
        <begin position="1"/>
        <end position="21"/>
    </location>
</feature>
<accession>W4NCT5</accession>
<dbReference type="SUPFAM" id="SSF52058">
    <property type="entry name" value="L domain-like"/>
    <property type="match status" value="1"/>
</dbReference>
<dbReference type="AlphaFoldDB" id="W4NCT5"/>
<dbReference type="EMBL" id="AZMV01000001">
    <property type="protein sequence ID" value="ETY72301.1"/>
    <property type="molecule type" value="Genomic_DNA"/>
</dbReference>
<dbReference type="RefSeq" id="WP_034874080.1">
    <property type="nucleotide sequence ID" value="NZ_AZMV01000001.1"/>
</dbReference>
<dbReference type="Gene3D" id="3.80.10.10">
    <property type="entry name" value="Ribonuclease Inhibitor"/>
    <property type="match status" value="1"/>
</dbReference>